<keyword evidence="1" id="KW-1133">Transmembrane helix</keyword>
<evidence type="ECO:0000256" key="1">
    <source>
        <dbReference type="SAM" id="Phobius"/>
    </source>
</evidence>
<dbReference type="Proteomes" id="UP000229647">
    <property type="component" value="Unassembled WGS sequence"/>
</dbReference>
<reference evidence="3" key="1">
    <citation type="submission" date="2017-09" db="EMBL/GenBank/DDBJ databases">
        <title>Depth-based differentiation of microbial function through sediment-hosted aquifers and enrichment of novel symbionts in the deep terrestrial subsurface.</title>
        <authorList>
            <person name="Probst A.J."/>
            <person name="Ladd B."/>
            <person name="Jarett J.K."/>
            <person name="Geller-Mcgrath D.E."/>
            <person name="Sieber C.M.K."/>
            <person name="Emerson J.B."/>
            <person name="Anantharaman K."/>
            <person name="Thomas B.C."/>
            <person name="Malmstrom R."/>
            <person name="Stieglmeier M."/>
            <person name="Klingl A."/>
            <person name="Woyke T."/>
            <person name="Ryan C.M."/>
            <person name="Banfield J.F."/>
        </authorList>
    </citation>
    <scope>NUCLEOTIDE SEQUENCE [LARGE SCALE GENOMIC DNA]</scope>
</reference>
<dbReference type="EMBL" id="PFWL01000153">
    <property type="protein sequence ID" value="PJA55418.1"/>
    <property type="molecule type" value="Genomic_DNA"/>
</dbReference>
<keyword evidence="1" id="KW-0812">Transmembrane</keyword>
<evidence type="ECO:0000313" key="3">
    <source>
        <dbReference type="Proteomes" id="UP000229647"/>
    </source>
</evidence>
<gene>
    <name evidence="2" type="ORF">CO165_03620</name>
</gene>
<protein>
    <submittedName>
        <fullName evidence="2">Uncharacterized protein</fullName>
    </submittedName>
</protein>
<evidence type="ECO:0000313" key="2">
    <source>
        <dbReference type="EMBL" id="PJA55418.1"/>
    </source>
</evidence>
<organism evidence="2 3">
    <name type="scientific">Candidatus Roizmanbacteria bacterium CG_4_9_14_3_um_filter_33_18</name>
    <dbReference type="NCBI Taxonomy" id="1974841"/>
    <lineage>
        <taxon>Bacteria</taxon>
        <taxon>Candidatus Roizmaniibacteriota</taxon>
    </lineage>
</organism>
<comment type="caution">
    <text evidence="2">The sequence shown here is derived from an EMBL/GenBank/DDBJ whole genome shotgun (WGS) entry which is preliminary data.</text>
</comment>
<feature type="transmembrane region" description="Helical" evidence="1">
    <location>
        <begin position="6"/>
        <end position="27"/>
    </location>
</feature>
<keyword evidence="1" id="KW-0472">Membrane</keyword>
<accession>A0A2M7XXG7</accession>
<dbReference type="AlphaFoldDB" id="A0A2M7XXG7"/>
<name>A0A2M7XXG7_9BACT</name>
<sequence length="90" mass="10844">MLILFAFFGVFLVTLFFYWKIPFYFYLMDDWSGIDQYQKFGMKSISLSVNEHFVPIDRILYYIETKIYGQSCTIQDEPESRDGFKYNLSL</sequence>
<proteinExistence type="predicted"/>